<dbReference type="EMBL" id="AZTB01000002">
    <property type="protein sequence ID" value="KGG81367.1"/>
    <property type="molecule type" value="Genomic_DNA"/>
</dbReference>
<dbReference type="Proteomes" id="UP000029622">
    <property type="component" value="Unassembled WGS sequence"/>
</dbReference>
<name>A0A096BKJ2_9FIRM</name>
<dbReference type="AlphaFoldDB" id="A0A096BKJ2"/>
<comment type="caution">
    <text evidence="1">The sequence shown here is derived from an EMBL/GenBank/DDBJ whole genome shotgun (WGS) entry which is preliminary data.</text>
</comment>
<organism evidence="1 2">
    <name type="scientific">Caloranaerobacter azorensis H53214</name>
    <dbReference type="NCBI Taxonomy" id="1156417"/>
    <lineage>
        <taxon>Bacteria</taxon>
        <taxon>Bacillati</taxon>
        <taxon>Bacillota</taxon>
        <taxon>Tissierellia</taxon>
        <taxon>Tissierellales</taxon>
        <taxon>Thermohalobacteraceae</taxon>
        <taxon>Caloranaerobacter</taxon>
    </lineage>
</organism>
<protein>
    <submittedName>
        <fullName evidence="1">Uncharacterized protein</fullName>
    </submittedName>
</protein>
<accession>A0A096BKJ2</accession>
<sequence length="65" mass="7787">MKSLLRKVIIFALMTAVILFFYPEVAMCDNELFVYVLKEACVWLYKEHTEAFSLFLNLGYIYFYN</sequence>
<evidence type="ECO:0000313" key="2">
    <source>
        <dbReference type="Proteomes" id="UP000029622"/>
    </source>
</evidence>
<dbReference type="RefSeq" id="WP_035161499.1">
    <property type="nucleotide sequence ID" value="NZ_AZTB01000002.1"/>
</dbReference>
<proteinExistence type="predicted"/>
<reference evidence="1 2" key="1">
    <citation type="submission" date="2013-12" db="EMBL/GenBank/DDBJ databases">
        <title>Draft genome sequence of Caloranaerobacter sp. H53214.</title>
        <authorList>
            <person name="Jiang L.J."/>
            <person name="Shao Z.Z."/>
            <person name="Long M.N."/>
        </authorList>
    </citation>
    <scope>NUCLEOTIDE SEQUENCE [LARGE SCALE GENOMIC DNA]</scope>
    <source>
        <strain evidence="1 2">H53214</strain>
    </source>
</reference>
<gene>
    <name evidence="1" type="ORF">Y919_01040</name>
</gene>
<dbReference type="STRING" id="1156417.Y919_01040"/>
<evidence type="ECO:0000313" key="1">
    <source>
        <dbReference type="EMBL" id="KGG81367.1"/>
    </source>
</evidence>